<proteinExistence type="inferred from homology"/>
<feature type="binding site" evidence="9">
    <location>
        <position position="154"/>
    </location>
    <ligand>
        <name>Mg(2+)</name>
        <dbReference type="ChEBI" id="CHEBI:18420"/>
        <label>1</label>
        <note>catalytic</note>
    </ligand>
</feature>
<dbReference type="AlphaFoldDB" id="X6MEW3"/>
<comment type="catalytic activity">
    <reaction evidence="8">
        <text>1D-myo-inositol 1,4-bisphosphate + H2O = 1D-myo-inositol 4-phosphate + phosphate</text>
        <dbReference type="Rhea" id="RHEA:15553"/>
        <dbReference type="ChEBI" id="CHEBI:15377"/>
        <dbReference type="ChEBI" id="CHEBI:43474"/>
        <dbReference type="ChEBI" id="CHEBI:58282"/>
        <dbReference type="ChEBI" id="CHEBI:58469"/>
        <dbReference type="EC" id="3.1.3.57"/>
    </reaction>
    <physiologicalReaction direction="left-to-right" evidence="8">
        <dbReference type="Rhea" id="RHEA:15554"/>
    </physiologicalReaction>
</comment>
<dbReference type="Pfam" id="PF00459">
    <property type="entry name" value="Inositol_P"/>
    <property type="match status" value="2"/>
</dbReference>
<evidence type="ECO:0000256" key="2">
    <source>
        <dbReference type="ARBA" id="ARBA00009759"/>
    </source>
</evidence>
<evidence type="ECO:0000256" key="9">
    <source>
        <dbReference type="PIRSR" id="PIRSR600760-2"/>
    </source>
</evidence>
<dbReference type="Gene3D" id="3.30.540.10">
    <property type="entry name" value="Fructose-1,6-Bisphosphatase, subunit A, domain 1"/>
    <property type="match status" value="1"/>
</dbReference>
<dbReference type="FunFam" id="3.30.540.10:FF:000012">
    <property type="entry name" value="Blast:Putative inositol monophosphatase 3"/>
    <property type="match status" value="1"/>
</dbReference>
<feature type="binding site" evidence="9">
    <location>
        <position position="155"/>
    </location>
    <ligand>
        <name>Mg(2+)</name>
        <dbReference type="ChEBI" id="CHEBI:18420"/>
        <label>1</label>
        <note>catalytic</note>
    </ligand>
</feature>
<dbReference type="Gene3D" id="3.40.190.80">
    <property type="match status" value="1"/>
</dbReference>
<comment type="cofactor">
    <cofactor evidence="1 9">
        <name>Mg(2+)</name>
        <dbReference type="ChEBI" id="CHEBI:18420"/>
    </cofactor>
</comment>
<gene>
    <name evidence="10" type="ORF">RFI_25160</name>
</gene>
<feature type="binding site" evidence="9">
    <location>
        <position position="152"/>
    </location>
    <ligand>
        <name>Mg(2+)</name>
        <dbReference type="ChEBI" id="CHEBI:18420"/>
        <label>1</label>
        <note>catalytic</note>
    </ligand>
</feature>
<feature type="binding site" evidence="9">
    <location>
        <position position="107"/>
    </location>
    <ligand>
        <name>Mg(2+)</name>
        <dbReference type="ChEBI" id="CHEBI:18420"/>
        <label>1</label>
        <note>catalytic</note>
    </ligand>
</feature>
<keyword evidence="11" id="KW-1185">Reference proteome</keyword>
<comment type="similarity">
    <text evidence="2">Belongs to the inositol monophosphatase superfamily.</text>
</comment>
<accession>X6MEW3</accession>
<dbReference type="PROSITE" id="PS00629">
    <property type="entry name" value="IMP_1"/>
    <property type="match status" value="1"/>
</dbReference>
<dbReference type="PANTHER" id="PTHR43028">
    <property type="entry name" value="3'(2'),5'-BISPHOSPHATE NUCLEOTIDASE 1"/>
    <property type="match status" value="1"/>
</dbReference>
<dbReference type="PANTHER" id="PTHR43028:SF5">
    <property type="entry name" value="3'(2'),5'-BISPHOSPHATE NUCLEOTIDASE 1"/>
    <property type="match status" value="1"/>
</dbReference>
<comment type="catalytic activity">
    <reaction evidence="7">
        <text>1D-myo-inositol 1,3,4-trisphosphate + H2O = 1D-myo-inositol 3,4-bisphosphate + phosphate</text>
        <dbReference type="Rhea" id="RHEA:70319"/>
        <dbReference type="ChEBI" id="CHEBI:15377"/>
        <dbReference type="ChEBI" id="CHEBI:43474"/>
        <dbReference type="ChEBI" id="CHEBI:58414"/>
        <dbReference type="ChEBI" id="CHEBI:83241"/>
    </reaction>
    <physiologicalReaction direction="left-to-right" evidence="7">
        <dbReference type="Rhea" id="RHEA:70320"/>
    </physiologicalReaction>
</comment>
<name>X6MEW3_RETFI</name>
<dbReference type="SUPFAM" id="SSF56655">
    <property type="entry name" value="Carbohydrate phosphatase"/>
    <property type="match status" value="1"/>
</dbReference>
<evidence type="ECO:0000256" key="4">
    <source>
        <dbReference type="ARBA" id="ARBA00022723"/>
    </source>
</evidence>
<evidence type="ECO:0000313" key="10">
    <source>
        <dbReference type="EMBL" id="ETO12216.1"/>
    </source>
</evidence>
<evidence type="ECO:0000313" key="11">
    <source>
        <dbReference type="Proteomes" id="UP000023152"/>
    </source>
</evidence>
<protein>
    <submittedName>
        <fullName evidence="10">3'(2'), 5'-bisphosphate nucleotidase 1</fullName>
    </submittedName>
</protein>
<evidence type="ECO:0000256" key="5">
    <source>
        <dbReference type="ARBA" id="ARBA00022801"/>
    </source>
</evidence>
<dbReference type="EMBL" id="ASPP01021628">
    <property type="protein sequence ID" value="ETO12216.1"/>
    <property type="molecule type" value="Genomic_DNA"/>
</dbReference>
<sequence>MSLQGLDLIDKTLKVTAHSEDENKANYDLLELVAACYDLGSRAGSMIAKIFESGDLGVVDKGDDDKKLSASEQAKALDPQTAADRRAQKLILGSLKKKFPHLCVLGEEEVEKNIQSEFIIDPSTTLPVSLDRKKVPSHYFHVSTDDLVVWVDPLDGTKEYTEGIKEAVTCLIGISYQGRPVAGVVNRPFVSQTVWGIVGVGVFGLQYHFKGDSRDTKRRICLTTRSHGAKAIEDYLKDVKPDKIIRAGGAGGKVLMVLEGHLFFLRYMNFKKNVLGGETLGEGDAYIFPSVGTKKWDTCAPEAVLIAAKGLLTEPDGKTLLRYEKGINVNNSKGFIATWSGGDYHQSFCLHK</sequence>
<dbReference type="OrthoDB" id="10254945at2759"/>
<dbReference type="GO" id="GO:0004441">
    <property type="term" value="F:inositol-1,4-bisphosphate 1-phosphatase activity"/>
    <property type="evidence" value="ECO:0007669"/>
    <property type="project" value="UniProtKB-EC"/>
</dbReference>
<keyword evidence="5" id="KW-0378">Hydrolase</keyword>
<evidence type="ECO:0000256" key="8">
    <source>
        <dbReference type="ARBA" id="ARBA00044478"/>
    </source>
</evidence>
<feature type="binding site" evidence="9">
    <location>
        <position position="297"/>
    </location>
    <ligand>
        <name>Mg(2+)</name>
        <dbReference type="ChEBI" id="CHEBI:18420"/>
        <label>1</label>
        <note>catalytic</note>
    </ligand>
</feature>
<dbReference type="GO" id="GO:0046872">
    <property type="term" value="F:metal ion binding"/>
    <property type="evidence" value="ECO:0007669"/>
    <property type="project" value="UniProtKB-KW"/>
</dbReference>
<comment type="caution">
    <text evidence="10">The sequence shown here is derived from an EMBL/GenBank/DDBJ whole genome shotgun (WGS) entry which is preliminary data.</text>
</comment>
<evidence type="ECO:0000256" key="6">
    <source>
        <dbReference type="ARBA" id="ARBA00022842"/>
    </source>
</evidence>
<dbReference type="Proteomes" id="UP000023152">
    <property type="component" value="Unassembled WGS sequence"/>
</dbReference>
<keyword evidence="3" id="KW-0452">Lithium</keyword>
<dbReference type="GO" id="GO:0005737">
    <property type="term" value="C:cytoplasm"/>
    <property type="evidence" value="ECO:0007669"/>
    <property type="project" value="UniProtKB-ARBA"/>
</dbReference>
<dbReference type="InterPro" id="IPR020583">
    <property type="entry name" value="Inositol_monoP_metal-BS"/>
</dbReference>
<organism evidence="10 11">
    <name type="scientific">Reticulomyxa filosa</name>
    <dbReference type="NCBI Taxonomy" id="46433"/>
    <lineage>
        <taxon>Eukaryota</taxon>
        <taxon>Sar</taxon>
        <taxon>Rhizaria</taxon>
        <taxon>Retaria</taxon>
        <taxon>Foraminifera</taxon>
        <taxon>Monothalamids</taxon>
        <taxon>Reticulomyxidae</taxon>
        <taxon>Reticulomyxa</taxon>
    </lineage>
</organism>
<dbReference type="InterPro" id="IPR050725">
    <property type="entry name" value="CysQ/Inositol_MonoPase"/>
</dbReference>
<evidence type="ECO:0000256" key="7">
    <source>
        <dbReference type="ARBA" id="ARBA00044465"/>
    </source>
</evidence>
<evidence type="ECO:0000256" key="3">
    <source>
        <dbReference type="ARBA" id="ARBA00022671"/>
    </source>
</evidence>
<dbReference type="InterPro" id="IPR000760">
    <property type="entry name" value="Inositol_monophosphatase-like"/>
</dbReference>
<keyword evidence="6 9" id="KW-0460">Magnesium</keyword>
<keyword evidence="4 9" id="KW-0479">Metal-binding</keyword>
<dbReference type="OMA" id="KEWAFSG"/>
<evidence type="ECO:0000256" key="1">
    <source>
        <dbReference type="ARBA" id="ARBA00001946"/>
    </source>
</evidence>
<reference evidence="10 11" key="1">
    <citation type="journal article" date="2013" name="Curr. Biol.">
        <title>The Genome of the Foraminiferan Reticulomyxa filosa.</title>
        <authorList>
            <person name="Glockner G."/>
            <person name="Hulsmann N."/>
            <person name="Schleicher M."/>
            <person name="Noegel A.A."/>
            <person name="Eichinger L."/>
            <person name="Gallinger C."/>
            <person name="Pawlowski J."/>
            <person name="Sierra R."/>
            <person name="Euteneuer U."/>
            <person name="Pillet L."/>
            <person name="Moustafa A."/>
            <person name="Platzer M."/>
            <person name="Groth M."/>
            <person name="Szafranski K."/>
            <person name="Schliwa M."/>
        </authorList>
    </citation>
    <scope>NUCLEOTIDE SEQUENCE [LARGE SCALE GENOMIC DNA]</scope>
</reference>